<protein>
    <submittedName>
        <fullName evidence="1">Uncharacterized protein</fullName>
    </submittedName>
</protein>
<proteinExistence type="predicted"/>
<gene>
    <name evidence="1" type="ORF">SAMD00023353_6100270</name>
</gene>
<accession>A0A1S8AAD8</accession>
<evidence type="ECO:0000313" key="1">
    <source>
        <dbReference type="EMBL" id="GAW26993.1"/>
    </source>
</evidence>
<evidence type="ECO:0000313" key="2">
    <source>
        <dbReference type="Proteomes" id="UP000054516"/>
    </source>
</evidence>
<keyword evidence="2" id="KW-1185">Reference proteome</keyword>
<organism evidence="1">
    <name type="scientific">Rosellinia necatrix</name>
    <name type="common">White root-rot fungus</name>
    <dbReference type="NCBI Taxonomy" id="77044"/>
    <lineage>
        <taxon>Eukaryota</taxon>
        <taxon>Fungi</taxon>
        <taxon>Dikarya</taxon>
        <taxon>Ascomycota</taxon>
        <taxon>Pezizomycotina</taxon>
        <taxon>Sordariomycetes</taxon>
        <taxon>Xylariomycetidae</taxon>
        <taxon>Xylariales</taxon>
        <taxon>Xylariaceae</taxon>
        <taxon>Rosellinia</taxon>
    </lineage>
</organism>
<dbReference type="AlphaFoldDB" id="A0A1S8AAD8"/>
<sequence>MLDGSTMSDGGEAVLNAGFALIGRKVLGNGLVLGGFNTRQDLMMGAVESNRASVHDVAGTSVWTIVRHLMGHMSWSTWEGSALCAAAFVLRLLHHDKEMCEGQQKSKSAVFGGGGGVFGS</sequence>
<dbReference type="Proteomes" id="UP000054516">
    <property type="component" value="Unassembled WGS sequence"/>
</dbReference>
<name>A0A1S8AAD8_ROSNE</name>
<dbReference type="EMBL" id="DF977506">
    <property type="protein sequence ID" value="GAW26993.1"/>
    <property type="molecule type" value="Genomic_DNA"/>
</dbReference>
<reference evidence="1" key="1">
    <citation type="submission" date="2016-03" db="EMBL/GenBank/DDBJ databases">
        <title>Draft genome sequence of Rosellinia necatrix.</title>
        <authorList>
            <person name="Kanematsu S."/>
        </authorList>
    </citation>
    <scope>NUCLEOTIDE SEQUENCE [LARGE SCALE GENOMIC DNA]</scope>
    <source>
        <strain evidence="1">W97</strain>
    </source>
</reference>